<protein>
    <recommendedName>
        <fullName evidence="2">Peptidase M20 dimerisation domain-containing protein</fullName>
    </recommendedName>
</protein>
<dbReference type="AlphaFoldDB" id="A0A381PSH9"/>
<reference evidence="1" key="1">
    <citation type="submission" date="2018-05" db="EMBL/GenBank/DDBJ databases">
        <authorList>
            <person name="Lanie J.A."/>
            <person name="Ng W.-L."/>
            <person name="Kazmierczak K.M."/>
            <person name="Andrzejewski T.M."/>
            <person name="Davidsen T.M."/>
            <person name="Wayne K.J."/>
            <person name="Tettelin H."/>
            <person name="Glass J.I."/>
            <person name="Rusch D."/>
            <person name="Podicherti R."/>
            <person name="Tsui H.-C.T."/>
            <person name="Winkler M.E."/>
        </authorList>
    </citation>
    <scope>NUCLEOTIDE SEQUENCE</scope>
</reference>
<evidence type="ECO:0000313" key="1">
    <source>
        <dbReference type="EMBL" id="SUZ70002.1"/>
    </source>
</evidence>
<evidence type="ECO:0008006" key="2">
    <source>
        <dbReference type="Google" id="ProtNLM"/>
    </source>
</evidence>
<accession>A0A381PSH9</accession>
<dbReference type="EMBL" id="UINC01001078">
    <property type="protein sequence ID" value="SUZ70002.1"/>
    <property type="molecule type" value="Genomic_DNA"/>
</dbReference>
<name>A0A381PSH9_9ZZZZ</name>
<sequence length="93" mass="9909">MRSGSDNQPLLGHDVVVHDLLDSASAVVDDVVALRRQLHQHPELGLDEAARFAQVCAATLGEKSHVTLPSPVMGGEGFSMLLQRVPGAMALDR</sequence>
<organism evidence="1">
    <name type="scientific">marine metagenome</name>
    <dbReference type="NCBI Taxonomy" id="408172"/>
    <lineage>
        <taxon>unclassified sequences</taxon>
        <taxon>metagenomes</taxon>
        <taxon>ecological metagenomes</taxon>
    </lineage>
</organism>
<gene>
    <name evidence="1" type="ORF">METZ01_LOCUS22856</name>
</gene>
<proteinExistence type="predicted"/>